<protein>
    <recommendedName>
        <fullName evidence="1">DUF6879 domain-containing protein</fullName>
    </recommendedName>
</protein>
<comment type="caution">
    <text evidence="2">The sequence shown here is derived from an EMBL/GenBank/DDBJ whole genome shotgun (WGS) entry which is preliminary data.</text>
</comment>
<name>A0ABN1NXS6_9ACTN</name>
<keyword evidence="3" id="KW-1185">Reference proteome</keyword>
<dbReference type="Proteomes" id="UP001501578">
    <property type="component" value="Unassembled WGS sequence"/>
</dbReference>
<sequence>MAAMIQTLIELFGQAQHSVTHLEMRDTYGTGEPDFQAWLAGSAVEQLEALGNMDSWVKLISSNVSRGVVFRRARVVSEPHSDYIAFEHAVTGYSNIAGGELVRWLSRPKARDLALPGCDFWQIDDGKICWVFQTGDGEPAGFELSDDPAEAKLCAAAFEAVWERGIDHAEYKPA</sequence>
<dbReference type="Pfam" id="PF21806">
    <property type="entry name" value="DUF6879"/>
    <property type="match status" value="1"/>
</dbReference>
<dbReference type="EMBL" id="BAAAHQ010000007">
    <property type="protein sequence ID" value="GAA0918809.1"/>
    <property type="molecule type" value="Genomic_DNA"/>
</dbReference>
<evidence type="ECO:0000313" key="3">
    <source>
        <dbReference type="Proteomes" id="UP001501578"/>
    </source>
</evidence>
<accession>A0ABN1NXS6</accession>
<dbReference type="InterPro" id="IPR049244">
    <property type="entry name" value="DUF6879"/>
</dbReference>
<evidence type="ECO:0000259" key="1">
    <source>
        <dbReference type="Pfam" id="PF21806"/>
    </source>
</evidence>
<proteinExistence type="predicted"/>
<feature type="domain" description="DUF6879" evidence="1">
    <location>
        <begin position="9"/>
        <end position="172"/>
    </location>
</feature>
<reference evidence="2 3" key="1">
    <citation type="journal article" date="2019" name="Int. J. Syst. Evol. Microbiol.">
        <title>The Global Catalogue of Microorganisms (GCM) 10K type strain sequencing project: providing services to taxonomists for standard genome sequencing and annotation.</title>
        <authorList>
            <consortium name="The Broad Institute Genomics Platform"/>
            <consortium name="The Broad Institute Genome Sequencing Center for Infectious Disease"/>
            <person name="Wu L."/>
            <person name="Ma J."/>
        </authorList>
    </citation>
    <scope>NUCLEOTIDE SEQUENCE [LARGE SCALE GENOMIC DNA]</scope>
    <source>
        <strain evidence="2 3">JCM 11136</strain>
    </source>
</reference>
<evidence type="ECO:0000313" key="2">
    <source>
        <dbReference type="EMBL" id="GAA0918809.1"/>
    </source>
</evidence>
<organism evidence="2 3">
    <name type="scientific">Nonomuraea longicatena</name>
    <dbReference type="NCBI Taxonomy" id="83682"/>
    <lineage>
        <taxon>Bacteria</taxon>
        <taxon>Bacillati</taxon>
        <taxon>Actinomycetota</taxon>
        <taxon>Actinomycetes</taxon>
        <taxon>Streptosporangiales</taxon>
        <taxon>Streptosporangiaceae</taxon>
        <taxon>Nonomuraea</taxon>
    </lineage>
</organism>
<gene>
    <name evidence="2" type="ORF">GCM10009560_16020</name>
</gene>